<feature type="compositionally biased region" description="Low complexity" evidence="5">
    <location>
        <begin position="14"/>
        <end position="24"/>
    </location>
</feature>
<dbReference type="AlphaFoldDB" id="A0A316UMN9"/>
<dbReference type="PANTHER" id="PTHR31297">
    <property type="entry name" value="GLUCAN ENDO-1,6-BETA-GLUCOSIDASE B"/>
    <property type="match status" value="1"/>
</dbReference>
<dbReference type="Proteomes" id="UP000245884">
    <property type="component" value="Unassembled WGS sequence"/>
</dbReference>
<dbReference type="EMBL" id="KZ819671">
    <property type="protein sequence ID" value="PWN26562.1"/>
    <property type="molecule type" value="Genomic_DNA"/>
</dbReference>
<evidence type="ECO:0000313" key="7">
    <source>
        <dbReference type="EMBL" id="PWN26562.1"/>
    </source>
</evidence>
<comment type="similarity">
    <text evidence="1 4">Belongs to the glycosyl hydrolase 5 (cellulase A) family.</text>
</comment>
<evidence type="ECO:0000256" key="5">
    <source>
        <dbReference type="SAM" id="MobiDB-lite"/>
    </source>
</evidence>
<proteinExistence type="inferred from homology"/>
<dbReference type="InterPro" id="IPR001547">
    <property type="entry name" value="Glyco_hydro_5"/>
</dbReference>
<dbReference type="STRING" id="1569628.A0A316UMN9"/>
<evidence type="ECO:0000256" key="2">
    <source>
        <dbReference type="ARBA" id="ARBA00022801"/>
    </source>
</evidence>
<gene>
    <name evidence="7" type="ORF">BDZ90DRAFT_41477</name>
</gene>
<dbReference type="GO" id="GO:0005737">
    <property type="term" value="C:cytoplasm"/>
    <property type="evidence" value="ECO:0007669"/>
    <property type="project" value="UniProtKB-ARBA"/>
</dbReference>
<dbReference type="GO" id="GO:0009251">
    <property type="term" value="P:glucan catabolic process"/>
    <property type="evidence" value="ECO:0007669"/>
    <property type="project" value="TreeGrafter"/>
</dbReference>
<feature type="domain" description="Glycoside hydrolase family 5" evidence="6">
    <location>
        <begin position="107"/>
        <end position="378"/>
    </location>
</feature>
<keyword evidence="2 4" id="KW-0378">Hydrolase</keyword>
<feature type="region of interest" description="Disordered" evidence="5">
    <location>
        <begin position="1"/>
        <end position="36"/>
    </location>
</feature>
<evidence type="ECO:0000313" key="8">
    <source>
        <dbReference type="Proteomes" id="UP000245884"/>
    </source>
</evidence>
<protein>
    <submittedName>
        <fullName evidence="7">Glycoside hydrolase</fullName>
    </submittedName>
</protein>
<dbReference type="PANTHER" id="PTHR31297:SF43">
    <property type="entry name" value="GLUCAN 1,3-BETA-GLUCOSIDASE 3"/>
    <property type="match status" value="1"/>
</dbReference>
<keyword evidence="8" id="KW-1185">Reference proteome</keyword>
<dbReference type="GO" id="GO:0009986">
    <property type="term" value="C:cell surface"/>
    <property type="evidence" value="ECO:0007669"/>
    <property type="project" value="TreeGrafter"/>
</dbReference>
<feature type="compositionally biased region" description="Basic and acidic residues" evidence="5">
    <location>
        <begin position="1"/>
        <end position="12"/>
    </location>
</feature>
<evidence type="ECO:0000256" key="1">
    <source>
        <dbReference type="ARBA" id="ARBA00005641"/>
    </source>
</evidence>
<dbReference type="GO" id="GO:0046557">
    <property type="term" value="F:glucan endo-1,6-beta-glucosidase activity"/>
    <property type="evidence" value="ECO:0007669"/>
    <property type="project" value="TreeGrafter"/>
</dbReference>
<evidence type="ECO:0000256" key="3">
    <source>
        <dbReference type="ARBA" id="ARBA00023295"/>
    </source>
</evidence>
<dbReference type="GeneID" id="37031406"/>
<organism evidence="7 8">
    <name type="scientific">Jaminaea rosea</name>
    <dbReference type="NCBI Taxonomy" id="1569628"/>
    <lineage>
        <taxon>Eukaryota</taxon>
        <taxon>Fungi</taxon>
        <taxon>Dikarya</taxon>
        <taxon>Basidiomycota</taxon>
        <taxon>Ustilaginomycotina</taxon>
        <taxon>Exobasidiomycetes</taxon>
        <taxon>Microstromatales</taxon>
        <taxon>Microstromatales incertae sedis</taxon>
        <taxon>Jaminaea</taxon>
    </lineage>
</organism>
<dbReference type="InterPro" id="IPR017853">
    <property type="entry name" value="GH"/>
</dbReference>
<dbReference type="Gene3D" id="3.20.20.80">
    <property type="entry name" value="Glycosidases"/>
    <property type="match status" value="1"/>
</dbReference>
<dbReference type="InterPro" id="IPR050386">
    <property type="entry name" value="Glycosyl_hydrolase_5"/>
</dbReference>
<accession>A0A316UMN9</accession>
<evidence type="ECO:0000259" key="6">
    <source>
        <dbReference type="Pfam" id="PF00150"/>
    </source>
</evidence>
<evidence type="ECO:0000256" key="4">
    <source>
        <dbReference type="RuleBase" id="RU361153"/>
    </source>
</evidence>
<dbReference type="SUPFAM" id="SSF51445">
    <property type="entry name" value="(Trans)glycosidases"/>
    <property type="match status" value="1"/>
</dbReference>
<sequence>MKKFLGKLESKLDSSSSSPSASSGAPPPSLSSPPSCTQLYRYREQAGVNLGSWFSLEGWLSPSIFDQNGAPKGSEMDLLEKLGPEKAREVLEKHWDGWVNEGDWKWMSAQGINTVRLPLAYYHLLPGSPSSSSLMSRTEYEKYAPAYTAAWQRVVAAIQTAAKYDIGVLIDLHGAPGAQNGEGHSGLSGGKAGLWDSKDKQRKTIEILVALVGEVQQFENVVGVELLNEPKNSGRLQGFYEEAIKAIRGKGSDMPLYVSDSWDLSHYSGWAASQSNAGNFIVVDHHLYRCFTPQDHSTPATEHAKRCQPGGGGPTWNMLSGAASQLGGSLIIGEWSSALNPGSLQGQDQGEAQRQWGQAQMAAYTQSGCGGSMYWTLKKEGKPDAGWCLYTALEQGVLPARMGRPSLAKLLGSDVPGKGKQAQDAAFSGHANYWNSKGAKGDHAAFAQGFEQGWKDSVAFAQASESLIGFRGQWAKQRAEAWKREGGDGGQAWEFEHGCRQAIEAFKAAAMQT</sequence>
<dbReference type="OrthoDB" id="1887033at2759"/>
<reference evidence="7 8" key="1">
    <citation type="journal article" date="2018" name="Mol. Biol. Evol.">
        <title>Broad Genomic Sampling Reveals a Smut Pathogenic Ancestry of the Fungal Clade Ustilaginomycotina.</title>
        <authorList>
            <person name="Kijpornyongpan T."/>
            <person name="Mondo S.J."/>
            <person name="Barry K."/>
            <person name="Sandor L."/>
            <person name="Lee J."/>
            <person name="Lipzen A."/>
            <person name="Pangilinan J."/>
            <person name="LaButti K."/>
            <person name="Hainaut M."/>
            <person name="Henrissat B."/>
            <person name="Grigoriev I.V."/>
            <person name="Spatafora J.W."/>
            <person name="Aime M.C."/>
        </authorList>
    </citation>
    <scope>NUCLEOTIDE SEQUENCE [LARGE SCALE GENOMIC DNA]</scope>
    <source>
        <strain evidence="7 8">MCA 5214</strain>
    </source>
</reference>
<keyword evidence="3 4" id="KW-0326">Glycosidase</keyword>
<dbReference type="FunFam" id="3.20.20.80:FF:000100">
    <property type="entry name" value="Glycoside hydrolase superfamily"/>
    <property type="match status" value="1"/>
</dbReference>
<dbReference type="RefSeq" id="XP_025361174.1">
    <property type="nucleotide sequence ID" value="XM_025509583.1"/>
</dbReference>
<dbReference type="Pfam" id="PF00150">
    <property type="entry name" value="Cellulase"/>
    <property type="match status" value="1"/>
</dbReference>
<name>A0A316UMN9_9BASI</name>
<dbReference type="GO" id="GO:0005576">
    <property type="term" value="C:extracellular region"/>
    <property type="evidence" value="ECO:0007669"/>
    <property type="project" value="TreeGrafter"/>
</dbReference>